<dbReference type="InterPro" id="IPR035976">
    <property type="entry name" value="Sushi/SCR/CCP_sf"/>
</dbReference>
<comment type="caution">
    <text evidence="9">The sequence shown here is derived from an EMBL/GenBank/DDBJ whole genome shotgun (WGS) entry which is preliminary data.</text>
</comment>
<reference evidence="9 10" key="1">
    <citation type="journal article" date="2022" name="Gigascience">
        <title>A chromosome-level genome assembly and annotation of the desert horned lizard, Phrynosoma platyrhinos, provides insight into chromosomal rearrangements among reptiles.</title>
        <authorList>
            <person name="Koochekian N."/>
            <person name="Ascanio A."/>
            <person name="Farleigh K."/>
            <person name="Card D.C."/>
            <person name="Schield D.R."/>
            <person name="Castoe T.A."/>
            <person name="Jezkova T."/>
        </authorList>
    </citation>
    <scope>NUCLEOTIDE SEQUENCE [LARGE SCALE GENOMIC DNA]</scope>
    <source>
        <strain evidence="9">NK-2021</strain>
    </source>
</reference>
<evidence type="ECO:0000256" key="2">
    <source>
        <dbReference type="ARBA" id="ARBA00022525"/>
    </source>
</evidence>
<keyword evidence="2" id="KW-0964">Secreted</keyword>
<dbReference type="Proteomes" id="UP000826234">
    <property type="component" value="Unassembled WGS sequence"/>
</dbReference>
<dbReference type="EMBL" id="JAIPUX010000439">
    <property type="protein sequence ID" value="KAH0629315.1"/>
    <property type="molecule type" value="Genomic_DNA"/>
</dbReference>
<evidence type="ECO:0000256" key="6">
    <source>
        <dbReference type="ARBA" id="ARBA00023157"/>
    </source>
</evidence>
<keyword evidence="4" id="KW-0732">Signal</keyword>
<comment type="subcellular location">
    <subcellularLocation>
        <location evidence="1">Secreted</location>
    </subcellularLocation>
</comment>
<evidence type="ECO:0000256" key="5">
    <source>
        <dbReference type="ARBA" id="ARBA00022737"/>
    </source>
</evidence>
<dbReference type="InterPro" id="IPR015104">
    <property type="entry name" value="Sushi_2"/>
</dbReference>
<evidence type="ECO:0000256" key="3">
    <source>
        <dbReference type="ARBA" id="ARBA00022659"/>
    </source>
</evidence>
<proteinExistence type="predicted"/>
<evidence type="ECO:0000313" key="10">
    <source>
        <dbReference type="Proteomes" id="UP000826234"/>
    </source>
</evidence>
<accession>A0ABQ7TIS2</accession>
<evidence type="ECO:0000256" key="1">
    <source>
        <dbReference type="ARBA" id="ARBA00004613"/>
    </source>
</evidence>
<evidence type="ECO:0000256" key="4">
    <source>
        <dbReference type="ARBA" id="ARBA00022729"/>
    </source>
</evidence>
<keyword evidence="10" id="KW-1185">Reference proteome</keyword>
<name>A0ABQ7TIS2_PHRPL</name>
<evidence type="ECO:0000256" key="7">
    <source>
        <dbReference type="ARBA" id="ARBA00023180"/>
    </source>
</evidence>
<gene>
    <name evidence="9" type="ORF">JD844_011285</name>
</gene>
<dbReference type="Gene3D" id="2.10.70.10">
    <property type="entry name" value="Complement Module, domain 1"/>
    <property type="match status" value="1"/>
</dbReference>
<keyword evidence="6" id="KW-1015">Disulfide bond</keyword>
<evidence type="ECO:0000313" key="9">
    <source>
        <dbReference type="EMBL" id="KAH0629315.1"/>
    </source>
</evidence>
<keyword evidence="3" id="KW-0768">Sushi</keyword>
<feature type="domain" description="Beta-2-glycoprotein-1 fifth" evidence="8">
    <location>
        <begin position="144"/>
        <end position="214"/>
    </location>
</feature>
<evidence type="ECO:0000259" key="8">
    <source>
        <dbReference type="Pfam" id="PF09014"/>
    </source>
</evidence>
<keyword evidence="5" id="KW-0677">Repeat</keyword>
<organism evidence="9 10">
    <name type="scientific">Phrynosoma platyrhinos</name>
    <name type="common">Desert horned lizard</name>
    <dbReference type="NCBI Taxonomy" id="52577"/>
    <lineage>
        <taxon>Eukaryota</taxon>
        <taxon>Metazoa</taxon>
        <taxon>Chordata</taxon>
        <taxon>Craniata</taxon>
        <taxon>Vertebrata</taxon>
        <taxon>Euteleostomi</taxon>
        <taxon>Lepidosauria</taxon>
        <taxon>Squamata</taxon>
        <taxon>Bifurcata</taxon>
        <taxon>Unidentata</taxon>
        <taxon>Episquamata</taxon>
        <taxon>Toxicofera</taxon>
        <taxon>Iguania</taxon>
        <taxon>Phrynosomatidae</taxon>
        <taxon>Phrynosomatinae</taxon>
        <taxon>Phrynosoma</taxon>
    </lineage>
</organism>
<keyword evidence="7" id="KW-0325">Glycoprotein</keyword>
<protein>
    <recommendedName>
        <fullName evidence="8">Beta-2-glycoprotein-1 fifth domain-containing protein</fullName>
    </recommendedName>
</protein>
<dbReference type="SUPFAM" id="SSF57535">
    <property type="entry name" value="Complement control module/SCR domain"/>
    <property type="match status" value="1"/>
</dbReference>
<dbReference type="Pfam" id="PF09014">
    <property type="entry name" value="Sushi_2"/>
    <property type="match status" value="1"/>
</dbReference>
<sequence length="219" mass="24337">MRNKVQDHFGYSVAMSPALLILGTIALAAHTILAALGILFKDLTPASAWQMGNGVQSFLNANIVNSQSFLVIDFNQEANQSSKMKSNLNVYCLMLFLEAKQLSVKLMGNGVQYQNADFCTLVSFDLSTEALLSKHVVYIPLPTAPCAIPVKKATVLYNNQKVKVQDHLKKGIQHAESIWFFCKNKEQRCSYKVPAQCDDGNFTVPACFKGMTKIFLYDK</sequence>